<name>A0ABW3NSP8_9FLAO</name>
<evidence type="ECO:0000256" key="2">
    <source>
        <dbReference type="SAM" id="SignalP"/>
    </source>
</evidence>
<feature type="compositionally biased region" description="Basic residues" evidence="1">
    <location>
        <begin position="299"/>
        <end position="317"/>
    </location>
</feature>
<dbReference type="EMBL" id="JBHTLI010000001">
    <property type="protein sequence ID" value="MFD1096046.1"/>
    <property type="molecule type" value="Genomic_DNA"/>
</dbReference>
<feature type="region of interest" description="Disordered" evidence="1">
    <location>
        <begin position="289"/>
        <end position="317"/>
    </location>
</feature>
<evidence type="ECO:0000256" key="1">
    <source>
        <dbReference type="SAM" id="MobiDB-lite"/>
    </source>
</evidence>
<dbReference type="Proteomes" id="UP001597131">
    <property type="component" value="Unassembled WGS sequence"/>
</dbReference>
<organism evidence="3 4">
    <name type="scientific">Salegentibacter chungangensis</name>
    <dbReference type="NCBI Taxonomy" id="1335724"/>
    <lineage>
        <taxon>Bacteria</taxon>
        <taxon>Pseudomonadati</taxon>
        <taxon>Bacteroidota</taxon>
        <taxon>Flavobacteriia</taxon>
        <taxon>Flavobacteriales</taxon>
        <taxon>Flavobacteriaceae</taxon>
        <taxon>Salegentibacter</taxon>
    </lineage>
</organism>
<feature type="signal peptide" evidence="2">
    <location>
        <begin position="1"/>
        <end position="20"/>
    </location>
</feature>
<gene>
    <name evidence="3" type="ORF">ACFQ3Q_09830</name>
</gene>
<reference evidence="4" key="1">
    <citation type="journal article" date="2019" name="Int. J. Syst. Evol. Microbiol.">
        <title>The Global Catalogue of Microorganisms (GCM) 10K type strain sequencing project: providing services to taxonomists for standard genome sequencing and annotation.</title>
        <authorList>
            <consortium name="The Broad Institute Genomics Platform"/>
            <consortium name="The Broad Institute Genome Sequencing Center for Infectious Disease"/>
            <person name="Wu L."/>
            <person name="Ma J."/>
        </authorList>
    </citation>
    <scope>NUCLEOTIDE SEQUENCE [LARGE SCALE GENOMIC DNA]</scope>
    <source>
        <strain evidence="4">CCUG 64793</strain>
    </source>
</reference>
<evidence type="ECO:0000313" key="4">
    <source>
        <dbReference type="Proteomes" id="UP001597131"/>
    </source>
</evidence>
<accession>A0ABW3NSP8</accession>
<keyword evidence="4" id="KW-1185">Reference proteome</keyword>
<sequence>MRKLQVLVLLILGTSYTINAQYTETLNSNRPGESQGAFAVGTGVYQLEAGGFYGNDKHALYKTNTDIYGADYSLRVGVLTDILELNFMGSYQAETTTLRVGGFDEEYKRSNFPTTVIGAKALLYDPYKNAEDKPNLYSWKANQRFKWKKLIPAISVYGGANLNFWDNPYTPEGEGSISPKAAIITQNNWGRWVLVLNFIADKFTEEYSTYQGIATLTHAVTPRFAVFGEFQTIISDLYADDLARAGMAYLLTKNLQVDVSGLVNFKDTPERWQVAGGLSYRLDFHEEQEYSGEATQSEKRRRSRSEKRGFFRRKNKN</sequence>
<evidence type="ECO:0000313" key="3">
    <source>
        <dbReference type="EMBL" id="MFD1096046.1"/>
    </source>
</evidence>
<proteinExistence type="predicted"/>
<feature type="chain" id="PRO_5047501882" evidence="2">
    <location>
        <begin position="21"/>
        <end position="317"/>
    </location>
</feature>
<dbReference type="InterPro" id="IPR025737">
    <property type="entry name" value="FApF"/>
</dbReference>
<dbReference type="RefSeq" id="WP_380745255.1">
    <property type="nucleotide sequence ID" value="NZ_JBHTLI010000001.1"/>
</dbReference>
<protein>
    <submittedName>
        <fullName evidence="3">Transporter</fullName>
    </submittedName>
</protein>
<comment type="caution">
    <text evidence="3">The sequence shown here is derived from an EMBL/GenBank/DDBJ whole genome shotgun (WGS) entry which is preliminary data.</text>
</comment>
<dbReference type="Pfam" id="PF13557">
    <property type="entry name" value="Phenol_MetA_deg"/>
    <property type="match status" value="1"/>
</dbReference>
<keyword evidence="2" id="KW-0732">Signal</keyword>